<feature type="compositionally biased region" description="Basic residues" evidence="1">
    <location>
        <begin position="256"/>
        <end position="265"/>
    </location>
</feature>
<gene>
    <name evidence="2" type="ORF">DYB37_013022</name>
</gene>
<comment type="caution">
    <text evidence="2">The sequence shown here is derived from an EMBL/GenBank/DDBJ whole genome shotgun (WGS) entry which is preliminary data.</text>
</comment>
<name>A0A418FF85_APHAT</name>
<reference evidence="2 3" key="1">
    <citation type="submission" date="2018-08" db="EMBL/GenBank/DDBJ databases">
        <title>Aphanomyces genome sequencing and annotation.</title>
        <authorList>
            <person name="Minardi D."/>
            <person name="Oidtmann B."/>
            <person name="Van Der Giezen M."/>
            <person name="Studholme D.J."/>
        </authorList>
    </citation>
    <scope>NUCLEOTIDE SEQUENCE [LARGE SCALE GENOMIC DNA]</scope>
    <source>
        <strain evidence="2 3">Da</strain>
    </source>
</reference>
<dbReference type="EMBL" id="QUTH01001914">
    <property type="protein sequence ID" value="RHZ28633.1"/>
    <property type="molecule type" value="Genomic_DNA"/>
</dbReference>
<feature type="compositionally biased region" description="Low complexity" evidence="1">
    <location>
        <begin position="238"/>
        <end position="249"/>
    </location>
</feature>
<feature type="compositionally biased region" description="Polar residues" evidence="1">
    <location>
        <begin position="133"/>
        <end position="146"/>
    </location>
</feature>
<sequence length="434" mass="47099">WVFSCVRISGTGRTVPLFIVPGHVASCLRGGPTLPTTIEASLKYLKEKDVNLEKPFEGNPKTATISLGTPGRAPRGLAKAPAIPTNEVQELQATVSKMKRAMTAMAAKQNARQQEQISAFHNVVAQMAHEQTPGANNPVQPKISNSPDDETKNGEVICGRCSTKGHGRDRCPLLKYYCSRSSVKDTGTKSGEQQRLTPVPKKIAEGTEEDATIPSSLTDAKAYTRPPGLKVTVRSQKTATSQATTTATTPGIQIFKNRRSKRLRHPATSGSSSTTPGVPANLATTPGYETGPSPGVTPVFTEAQIEAIMRGDLTGIPEARHVDIEERLYPVSPADLERQVHRALQYHLTDDQASFALPLRDLELTRLPSAIWRIRRRTLSSRHHYLDLALGCHHIESALATPDGRPQTPELSPRVSLTQTIPSRSFPSTSKPPN</sequence>
<organism evidence="2 3">
    <name type="scientific">Aphanomyces astaci</name>
    <name type="common">Crayfish plague agent</name>
    <dbReference type="NCBI Taxonomy" id="112090"/>
    <lineage>
        <taxon>Eukaryota</taxon>
        <taxon>Sar</taxon>
        <taxon>Stramenopiles</taxon>
        <taxon>Oomycota</taxon>
        <taxon>Saprolegniomycetes</taxon>
        <taxon>Saprolegniales</taxon>
        <taxon>Verrucalvaceae</taxon>
        <taxon>Aphanomyces</taxon>
    </lineage>
</organism>
<feature type="non-terminal residue" evidence="2">
    <location>
        <position position="1"/>
    </location>
</feature>
<proteinExistence type="predicted"/>
<dbReference type="AlphaFoldDB" id="A0A418FF85"/>
<evidence type="ECO:0000313" key="2">
    <source>
        <dbReference type="EMBL" id="RHZ28633.1"/>
    </source>
</evidence>
<feature type="region of interest" description="Disordered" evidence="1">
    <location>
        <begin position="132"/>
        <end position="152"/>
    </location>
</feature>
<protein>
    <submittedName>
        <fullName evidence="2">Uncharacterized protein</fullName>
    </submittedName>
</protein>
<dbReference type="Proteomes" id="UP000285430">
    <property type="component" value="Unassembled WGS sequence"/>
</dbReference>
<accession>A0A418FF85</accession>
<evidence type="ECO:0000256" key="1">
    <source>
        <dbReference type="SAM" id="MobiDB-lite"/>
    </source>
</evidence>
<feature type="region of interest" description="Disordered" evidence="1">
    <location>
        <begin position="399"/>
        <end position="434"/>
    </location>
</feature>
<evidence type="ECO:0000313" key="3">
    <source>
        <dbReference type="Proteomes" id="UP000285430"/>
    </source>
</evidence>
<feature type="region of interest" description="Disordered" evidence="1">
    <location>
        <begin position="232"/>
        <end position="280"/>
    </location>
</feature>
<feature type="compositionally biased region" description="Polar residues" evidence="1">
    <location>
        <begin position="415"/>
        <end position="434"/>
    </location>
</feature>